<accession>A0A9D2AK64</accession>
<comment type="similarity">
    <text evidence="1 6">Belongs to the NusB family.</text>
</comment>
<gene>
    <name evidence="6 8" type="primary">nusB</name>
    <name evidence="8" type="ORF">H9856_01715</name>
</gene>
<evidence type="ECO:0000256" key="5">
    <source>
        <dbReference type="ARBA" id="ARBA00023163"/>
    </source>
</evidence>
<reference evidence="8" key="2">
    <citation type="submission" date="2021-04" db="EMBL/GenBank/DDBJ databases">
        <authorList>
            <person name="Gilroy R."/>
        </authorList>
    </citation>
    <scope>NUCLEOTIDE SEQUENCE</scope>
    <source>
        <strain evidence="8">ChiSxjej3B15-572</strain>
    </source>
</reference>
<dbReference type="NCBIfam" id="TIGR01951">
    <property type="entry name" value="nusB"/>
    <property type="match status" value="1"/>
</dbReference>
<feature type="domain" description="NusB/RsmB/TIM44" evidence="7">
    <location>
        <begin position="7"/>
        <end position="131"/>
    </location>
</feature>
<keyword evidence="4 6" id="KW-0805">Transcription regulation</keyword>
<dbReference type="InterPro" id="IPR011605">
    <property type="entry name" value="NusB_fam"/>
</dbReference>
<keyword evidence="3 6" id="KW-0694">RNA-binding</keyword>
<dbReference type="GO" id="GO:0003723">
    <property type="term" value="F:RNA binding"/>
    <property type="evidence" value="ECO:0007669"/>
    <property type="project" value="UniProtKB-UniRule"/>
</dbReference>
<sequence>MSFSRHTIRVAAFQALFALIATPDEDREQLYRQLLKLDANEEVPAYLEELVNGVLDHQDEIDQTISQYLEPGWTVERLERPNLVILRLALYELQFEKLPVAVAINEALQLAKSFSDDKSRRFINGVLGHYEQEHANK</sequence>
<comment type="caution">
    <text evidence="8">The sequence shown here is derived from an EMBL/GenBank/DDBJ whole genome shotgun (WGS) entry which is preliminary data.</text>
</comment>
<reference evidence="8" key="1">
    <citation type="journal article" date="2021" name="PeerJ">
        <title>Extensive microbial diversity within the chicken gut microbiome revealed by metagenomics and culture.</title>
        <authorList>
            <person name="Gilroy R."/>
            <person name="Ravi A."/>
            <person name="Getino M."/>
            <person name="Pursley I."/>
            <person name="Horton D.L."/>
            <person name="Alikhan N.F."/>
            <person name="Baker D."/>
            <person name="Gharbi K."/>
            <person name="Hall N."/>
            <person name="Watson M."/>
            <person name="Adriaenssens E.M."/>
            <person name="Foster-Nyarko E."/>
            <person name="Jarju S."/>
            <person name="Secka A."/>
            <person name="Antonio M."/>
            <person name="Oren A."/>
            <person name="Chaudhuri R.R."/>
            <person name="La Ragione R."/>
            <person name="Hildebrand F."/>
            <person name="Pallen M.J."/>
        </authorList>
    </citation>
    <scope>NUCLEOTIDE SEQUENCE</scope>
    <source>
        <strain evidence="8">ChiSxjej3B15-572</strain>
    </source>
</reference>
<dbReference type="SUPFAM" id="SSF48013">
    <property type="entry name" value="NusB-like"/>
    <property type="match status" value="1"/>
</dbReference>
<name>A0A9D2AK64_9LACO</name>
<evidence type="ECO:0000313" key="9">
    <source>
        <dbReference type="Proteomes" id="UP000824231"/>
    </source>
</evidence>
<evidence type="ECO:0000259" key="7">
    <source>
        <dbReference type="Pfam" id="PF01029"/>
    </source>
</evidence>
<protein>
    <recommendedName>
        <fullName evidence="6">Transcription antitermination protein NusB</fullName>
    </recommendedName>
    <alternativeName>
        <fullName evidence="6">Antitermination factor NusB</fullName>
    </alternativeName>
</protein>
<evidence type="ECO:0000256" key="6">
    <source>
        <dbReference type="HAMAP-Rule" id="MF_00073"/>
    </source>
</evidence>
<dbReference type="Proteomes" id="UP000824231">
    <property type="component" value="Unassembled WGS sequence"/>
</dbReference>
<dbReference type="InterPro" id="IPR006027">
    <property type="entry name" value="NusB_RsmB_TIM44"/>
</dbReference>
<dbReference type="PANTHER" id="PTHR11078">
    <property type="entry name" value="N UTILIZATION SUBSTANCE PROTEIN B-RELATED"/>
    <property type="match status" value="1"/>
</dbReference>
<keyword evidence="5 6" id="KW-0804">Transcription</keyword>
<comment type="function">
    <text evidence="6">Involved in transcription antitermination. Required for transcription of ribosomal RNA (rRNA) genes. Binds specifically to the boxA antiterminator sequence of the ribosomal RNA (rrn) operons.</text>
</comment>
<keyword evidence="2 6" id="KW-0889">Transcription antitermination</keyword>
<dbReference type="Gene3D" id="1.10.940.10">
    <property type="entry name" value="NusB-like"/>
    <property type="match status" value="1"/>
</dbReference>
<evidence type="ECO:0000256" key="4">
    <source>
        <dbReference type="ARBA" id="ARBA00023015"/>
    </source>
</evidence>
<dbReference type="Pfam" id="PF01029">
    <property type="entry name" value="NusB"/>
    <property type="match status" value="1"/>
</dbReference>
<dbReference type="AlphaFoldDB" id="A0A9D2AK64"/>
<evidence type="ECO:0000256" key="1">
    <source>
        <dbReference type="ARBA" id="ARBA00005952"/>
    </source>
</evidence>
<evidence type="ECO:0000256" key="3">
    <source>
        <dbReference type="ARBA" id="ARBA00022884"/>
    </source>
</evidence>
<dbReference type="PANTHER" id="PTHR11078:SF3">
    <property type="entry name" value="ANTITERMINATION NUSB DOMAIN-CONTAINING PROTEIN"/>
    <property type="match status" value="1"/>
</dbReference>
<dbReference type="GO" id="GO:0005829">
    <property type="term" value="C:cytosol"/>
    <property type="evidence" value="ECO:0007669"/>
    <property type="project" value="TreeGrafter"/>
</dbReference>
<dbReference type="NCBIfam" id="NF001223">
    <property type="entry name" value="PRK00202.1-1"/>
    <property type="match status" value="1"/>
</dbReference>
<evidence type="ECO:0000256" key="2">
    <source>
        <dbReference type="ARBA" id="ARBA00022814"/>
    </source>
</evidence>
<organism evidence="8 9">
    <name type="scientific">Candidatus Limosilactobacillus merdigallinarum</name>
    <dbReference type="NCBI Taxonomy" id="2838652"/>
    <lineage>
        <taxon>Bacteria</taxon>
        <taxon>Bacillati</taxon>
        <taxon>Bacillota</taxon>
        <taxon>Bacilli</taxon>
        <taxon>Lactobacillales</taxon>
        <taxon>Lactobacillaceae</taxon>
        <taxon>Limosilactobacillus</taxon>
    </lineage>
</organism>
<dbReference type="InterPro" id="IPR035926">
    <property type="entry name" value="NusB-like_sf"/>
</dbReference>
<evidence type="ECO:0000313" key="8">
    <source>
        <dbReference type="EMBL" id="HIX35121.1"/>
    </source>
</evidence>
<proteinExistence type="inferred from homology"/>
<dbReference type="GO" id="GO:0031564">
    <property type="term" value="P:transcription antitermination"/>
    <property type="evidence" value="ECO:0007669"/>
    <property type="project" value="UniProtKB-KW"/>
</dbReference>
<dbReference type="HAMAP" id="MF_00073">
    <property type="entry name" value="NusB"/>
    <property type="match status" value="1"/>
</dbReference>
<dbReference type="EMBL" id="DXFH01000002">
    <property type="protein sequence ID" value="HIX35121.1"/>
    <property type="molecule type" value="Genomic_DNA"/>
</dbReference>
<dbReference type="GO" id="GO:0006353">
    <property type="term" value="P:DNA-templated transcription termination"/>
    <property type="evidence" value="ECO:0007669"/>
    <property type="project" value="UniProtKB-UniRule"/>
</dbReference>